<dbReference type="Proteomes" id="UP000322245">
    <property type="component" value="Unassembled WGS sequence"/>
</dbReference>
<dbReference type="EMBL" id="NIDF01000105">
    <property type="protein sequence ID" value="TYJ53035.1"/>
    <property type="molecule type" value="Genomic_DNA"/>
</dbReference>
<sequence length="206" mass="23545">MSSPSSCSPLSDESLPTVYSSAPRLRRSTRLRQSHLLRCQPAPLCQTSHLLTSSFPQNSALITLTSLSRDLYKQNVHRLYRPVAPHKGNAEMFYQELFEPFDGIGIDIKGYKQQWKRFAGKVEGGRGPKTRLGPHDFRPGQSLFNEDAIYQTNRAARQLEPLGERVLAAIPEVCDEDDPFWRPWWSLRGNGLFLWQEGVKAEILRY</sequence>
<protein>
    <submittedName>
        <fullName evidence="1">Uncharacterized protein</fullName>
    </submittedName>
</protein>
<proteinExistence type="predicted"/>
<accession>A0A5D3ANN3</accession>
<dbReference type="AlphaFoldDB" id="A0A5D3ANN3"/>
<keyword evidence="2" id="KW-1185">Reference proteome</keyword>
<comment type="caution">
    <text evidence="1">The sequence shown here is derived from an EMBL/GenBank/DDBJ whole genome shotgun (WGS) entry which is preliminary data.</text>
</comment>
<evidence type="ECO:0000313" key="2">
    <source>
        <dbReference type="Proteomes" id="UP000322245"/>
    </source>
</evidence>
<gene>
    <name evidence="1" type="ORF">B9479_006365</name>
</gene>
<name>A0A5D3ANN3_9TREE</name>
<organism evidence="1 2">
    <name type="scientific">Cryptococcus floricola</name>
    <dbReference type="NCBI Taxonomy" id="2591691"/>
    <lineage>
        <taxon>Eukaryota</taxon>
        <taxon>Fungi</taxon>
        <taxon>Dikarya</taxon>
        <taxon>Basidiomycota</taxon>
        <taxon>Agaricomycotina</taxon>
        <taxon>Tremellomycetes</taxon>
        <taxon>Tremellales</taxon>
        <taxon>Cryptococcaceae</taxon>
        <taxon>Cryptococcus</taxon>
    </lineage>
</organism>
<evidence type="ECO:0000313" key="1">
    <source>
        <dbReference type="EMBL" id="TYJ53035.1"/>
    </source>
</evidence>
<reference evidence="1 2" key="1">
    <citation type="submission" date="2017-05" db="EMBL/GenBank/DDBJ databases">
        <title>The Genome Sequence of Tsuchiyaea wingfieldii DSM 27421.</title>
        <authorList>
            <person name="Cuomo C."/>
            <person name="Passer A."/>
            <person name="Billmyre B."/>
            <person name="Heitman J."/>
        </authorList>
    </citation>
    <scope>NUCLEOTIDE SEQUENCE [LARGE SCALE GENOMIC DNA]</scope>
    <source>
        <strain evidence="1 2">DSM 27421</strain>
    </source>
</reference>